<name>A0AAN8VMW1_9MAGN</name>
<feature type="region of interest" description="SAW" evidence="3">
    <location>
        <begin position="546"/>
        <end position="622"/>
    </location>
</feature>
<dbReference type="PROSITE" id="PS50985">
    <property type="entry name" value="GRAS"/>
    <property type="match status" value="1"/>
</dbReference>
<feature type="region of interest" description="Leucine repeat II (LRII)" evidence="3">
    <location>
        <begin position="424"/>
        <end position="456"/>
    </location>
</feature>
<keyword evidence="1" id="KW-0805">Transcription regulation</keyword>
<comment type="caution">
    <text evidence="5">The sequence shown here is derived from an EMBL/GenBank/DDBJ whole genome shotgun (WGS) entry which is preliminary data.</text>
</comment>
<organism evidence="5 6">
    <name type="scientific">Dillenia turbinata</name>
    <dbReference type="NCBI Taxonomy" id="194707"/>
    <lineage>
        <taxon>Eukaryota</taxon>
        <taxon>Viridiplantae</taxon>
        <taxon>Streptophyta</taxon>
        <taxon>Embryophyta</taxon>
        <taxon>Tracheophyta</taxon>
        <taxon>Spermatophyta</taxon>
        <taxon>Magnoliopsida</taxon>
        <taxon>eudicotyledons</taxon>
        <taxon>Gunneridae</taxon>
        <taxon>Pentapetalae</taxon>
        <taxon>Dilleniales</taxon>
        <taxon>Dilleniaceae</taxon>
        <taxon>Dillenia</taxon>
    </lineage>
</organism>
<dbReference type="Proteomes" id="UP001370490">
    <property type="component" value="Unassembled WGS sequence"/>
</dbReference>
<comment type="caution">
    <text evidence="3">Lacks conserved residue(s) required for the propagation of feature annotation.</text>
</comment>
<protein>
    <submittedName>
        <fullName evidence="5">Transcription factor GRAS</fullName>
    </submittedName>
</protein>
<comment type="similarity">
    <text evidence="3">Belongs to the GRAS family.</text>
</comment>
<keyword evidence="2" id="KW-0804">Transcription</keyword>
<keyword evidence="6" id="KW-1185">Reference proteome</keyword>
<reference evidence="5 6" key="1">
    <citation type="submission" date="2023-12" db="EMBL/GenBank/DDBJ databases">
        <title>A high-quality genome assembly for Dillenia turbinata (Dilleniales).</title>
        <authorList>
            <person name="Chanderbali A."/>
        </authorList>
    </citation>
    <scope>NUCLEOTIDE SEQUENCE [LARGE SCALE GENOMIC DNA]</scope>
    <source>
        <strain evidence="5">LSX21</strain>
        <tissue evidence="5">Leaf</tissue>
    </source>
</reference>
<dbReference type="Pfam" id="PF03514">
    <property type="entry name" value="GRAS"/>
    <property type="match status" value="1"/>
</dbReference>
<proteinExistence type="inferred from homology"/>
<evidence type="ECO:0000256" key="1">
    <source>
        <dbReference type="ARBA" id="ARBA00023015"/>
    </source>
</evidence>
<evidence type="ECO:0000256" key="2">
    <source>
        <dbReference type="ARBA" id="ARBA00023163"/>
    </source>
</evidence>
<sequence>MVVKKPQFRVGEGESGYGTTWAIQWVPEGLLSSSYGRRVYFPLTLRIRSRDLSSILNQRKAMVSFENLNFGCPSQNKNASSTDPETAEGNWTEGTSSHDADDWQELGRTDFLPSDYGHLLNNSAKKQEEWQQSFAEYGCLDYLHRITTSPLLQKSVQETAQLEKFSLHNSEPLVSDPLRSLNLLIDRGSSRFRYPEALNEKEPSSEELCSSGSGRGLSTSEILRVAGTRFIQSFQSPDELSMLFHPFGSYFAGLSDQETQSMELAQLLLSAAEKIGHQQFDRANYLLEQCEYLTSKMGNPVQRLVYYFCEALRERIDRETGRIAFKGVRSSLSSDIEDSMMTLSPTLLAYFQVIPFGQIAHVSGIQPIIESVTQANRVHLVDLGIRSGVHWTIFMQALASRSEPPIDSLTITAIGTKSKGKIEETGARLAAFARRMNLPFSLHVVMVSDMVDLNESLLQVDAEEVAVFSPFSLKSMISQPTWLESLMRVLRNINPCIMVVSEVEANHNSRVFGNRSIESLFHFGDDPNRLAMESTYCSFGIRNIEAAEGGERTVCHVKIEVWRAFFARFGVMGAELSMSTLYQASLIREKFACGSKCTLDMDEKCLLVGWRGTPIISLSAWKFF</sequence>
<dbReference type="PANTHER" id="PTHR31636">
    <property type="entry name" value="OSJNBA0084A10.13 PROTEIN-RELATED"/>
    <property type="match status" value="1"/>
</dbReference>
<evidence type="ECO:0000256" key="4">
    <source>
        <dbReference type="SAM" id="MobiDB-lite"/>
    </source>
</evidence>
<gene>
    <name evidence="5" type="ORF">RJ641_004361</name>
</gene>
<dbReference type="InterPro" id="IPR005202">
    <property type="entry name" value="TF_GRAS"/>
</dbReference>
<dbReference type="EMBL" id="JBAMMX010000012">
    <property type="protein sequence ID" value="KAK6930267.1"/>
    <property type="molecule type" value="Genomic_DNA"/>
</dbReference>
<feature type="compositionally biased region" description="Polar residues" evidence="4">
    <location>
        <begin position="75"/>
        <end position="84"/>
    </location>
</feature>
<dbReference type="AlphaFoldDB" id="A0AAN8VMW1"/>
<feature type="region of interest" description="Disordered" evidence="4">
    <location>
        <begin position="75"/>
        <end position="102"/>
    </location>
</feature>
<evidence type="ECO:0000313" key="6">
    <source>
        <dbReference type="Proteomes" id="UP001370490"/>
    </source>
</evidence>
<evidence type="ECO:0000313" key="5">
    <source>
        <dbReference type="EMBL" id="KAK6930267.1"/>
    </source>
</evidence>
<evidence type="ECO:0000256" key="3">
    <source>
        <dbReference type="PROSITE-ProRule" id="PRU01191"/>
    </source>
</evidence>
<accession>A0AAN8VMW1</accession>